<evidence type="ECO:0000313" key="3">
    <source>
        <dbReference type="EMBL" id="QHU21990.1"/>
    </source>
</evidence>
<keyword evidence="2" id="KW-0472">Membrane</keyword>
<accession>A0A6C0KZA4</accession>
<keyword evidence="2" id="KW-1133">Transmembrane helix</keyword>
<feature type="region of interest" description="Disordered" evidence="1">
    <location>
        <begin position="287"/>
        <end position="306"/>
    </location>
</feature>
<evidence type="ECO:0000256" key="1">
    <source>
        <dbReference type="SAM" id="MobiDB-lite"/>
    </source>
</evidence>
<dbReference type="EMBL" id="MN740994">
    <property type="protein sequence ID" value="QHU21990.1"/>
    <property type="molecule type" value="Genomic_DNA"/>
</dbReference>
<sequence length="306" mass="32483">METWEVVLILALVTVAVSVLVKNDISVSLIDTLDNTFFQLAILAATLLVATVSPAVAIVAIATIVVVYYVRNLAKIQMIEPTSDEPRIEVTEVKTVTMVGTPQINIVEPTPVSKDTLPRGVAPPTDNSDVVATALGEHVSRPPQEQKFIGQRAKIGGAAPFESQSAPAHENFENPRGEGFIADALDKQADFYGDAPTHVDGSLGSVDSDVFTPAPATVEGSNEALLAPEVRPFNDNQGQYTIGEARPYTKVQKYELASFQPGADLGSNEFEPVGVSIDDKVANLSSAYMPSANPPPNFNNAAPGRA</sequence>
<feature type="transmembrane region" description="Helical" evidence="2">
    <location>
        <begin position="37"/>
        <end position="70"/>
    </location>
</feature>
<proteinExistence type="predicted"/>
<keyword evidence="2" id="KW-0812">Transmembrane</keyword>
<evidence type="ECO:0000256" key="2">
    <source>
        <dbReference type="SAM" id="Phobius"/>
    </source>
</evidence>
<protein>
    <submittedName>
        <fullName evidence="3">Uncharacterized protein</fullName>
    </submittedName>
</protein>
<organism evidence="3">
    <name type="scientific">viral metagenome</name>
    <dbReference type="NCBI Taxonomy" id="1070528"/>
    <lineage>
        <taxon>unclassified sequences</taxon>
        <taxon>metagenomes</taxon>
        <taxon>organismal metagenomes</taxon>
    </lineage>
</organism>
<name>A0A6C0KZA4_9ZZZZ</name>
<reference evidence="3" key="1">
    <citation type="journal article" date="2020" name="Nature">
        <title>Giant virus diversity and host interactions through global metagenomics.</title>
        <authorList>
            <person name="Schulz F."/>
            <person name="Roux S."/>
            <person name="Paez-Espino D."/>
            <person name="Jungbluth S."/>
            <person name="Walsh D.A."/>
            <person name="Denef V.J."/>
            <person name="McMahon K.D."/>
            <person name="Konstantinidis K.T."/>
            <person name="Eloe-Fadrosh E.A."/>
            <person name="Kyrpides N.C."/>
            <person name="Woyke T."/>
        </authorList>
    </citation>
    <scope>NUCLEOTIDE SEQUENCE</scope>
    <source>
        <strain evidence="3">GVMAG-S-3300013286-35</strain>
    </source>
</reference>
<dbReference type="AlphaFoldDB" id="A0A6C0KZA4"/>